<feature type="compositionally biased region" description="Low complexity" evidence="1">
    <location>
        <begin position="54"/>
        <end position="65"/>
    </location>
</feature>
<keyword evidence="5" id="KW-1185">Reference proteome</keyword>
<protein>
    <submittedName>
        <fullName evidence="4">Putative metalloendopeptidase</fullName>
    </submittedName>
</protein>
<accession>A0A1Z4M2F4</accession>
<dbReference type="InterPro" id="IPR016047">
    <property type="entry name" value="M23ase_b-sheet_dom"/>
</dbReference>
<dbReference type="EMBL" id="AP018227">
    <property type="protein sequence ID" value="BAY87591.1"/>
    <property type="molecule type" value="Genomic_DNA"/>
</dbReference>
<feature type="region of interest" description="Disordered" evidence="1">
    <location>
        <begin position="47"/>
        <end position="67"/>
    </location>
</feature>
<name>A0A1Z4M2F4_9CYAN</name>
<evidence type="ECO:0000256" key="1">
    <source>
        <dbReference type="SAM" id="MobiDB-lite"/>
    </source>
</evidence>
<dbReference type="SUPFAM" id="SSF51261">
    <property type="entry name" value="Duplicated hybrid motif"/>
    <property type="match status" value="1"/>
</dbReference>
<feature type="domain" description="M23ase beta-sheet core" evidence="3">
    <location>
        <begin position="102"/>
        <end position="192"/>
    </location>
</feature>
<keyword evidence="2" id="KW-0732">Signal</keyword>
<dbReference type="InterPro" id="IPR050570">
    <property type="entry name" value="Cell_wall_metabolism_enzyme"/>
</dbReference>
<evidence type="ECO:0000313" key="5">
    <source>
        <dbReference type="Proteomes" id="UP000218418"/>
    </source>
</evidence>
<dbReference type="PANTHER" id="PTHR21666">
    <property type="entry name" value="PEPTIDASE-RELATED"/>
    <property type="match status" value="1"/>
</dbReference>
<dbReference type="PANTHER" id="PTHR21666:SF270">
    <property type="entry name" value="MUREIN HYDROLASE ACTIVATOR ENVC"/>
    <property type="match status" value="1"/>
</dbReference>
<dbReference type="Proteomes" id="UP000218418">
    <property type="component" value="Chromosome"/>
</dbReference>
<dbReference type="Gene3D" id="2.70.70.10">
    <property type="entry name" value="Glucose Permease (Domain IIA)"/>
    <property type="match status" value="1"/>
</dbReference>
<feature type="signal peptide" evidence="2">
    <location>
        <begin position="1"/>
        <end position="24"/>
    </location>
</feature>
<feature type="chain" id="PRO_5012261168" evidence="2">
    <location>
        <begin position="25"/>
        <end position="214"/>
    </location>
</feature>
<organism evidence="4 5">
    <name type="scientific">Calothrix parasitica NIES-267</name>
    <dbReference type="NCBI Taxonomy" id="1973488"/>
    <lineage>
        <taxon>Bacteria</taxon>
        <taxon>Bacillati</taxon>
        <taxon>Cyanobacteriota</taxon>
        <taxon>Cyanophyceae</taxon>
        <taxon>Nostocales</taxon>
        <taxon>Calotrichaceae</taxon>
        <taxon>Calothrix</taxon>
    </lineage>
</organism>
<gene>
    <name evidence="4" type="ORF">NIES267_71150</name>
</gene>
<dbReference type="AlphaFoldDB" id="A0A1Z4M2F4"/>
<dbReference type="CDD" id="cd12797">
    <property type="entry name" value="M23_peptidase"/>
    <property type="match status" value="1"/>
</dbReference>
<proteinExistence type="predicted"/>
<dbReference type="GO" id="GO:0004222">
    <property type="term" value="F:metalloendopeptidase activity"/>
    <property type="evidence" value="ECO:0007669"/>
    <property type="project" value="TreeGrafter"/>
</dbReference>
<sequence>MLLKSKLFVSALIALPIGVFSVEALTPAFKNIGTSSLSVNKNVPTRVVKAEQTNPPKESNSTSKSKTIKIAHRSRSGWRVPWLGATATVTQRWHSDSWGRYKSVDFGLPAGTPVVAPIASRVLSFCNAGGNHLAIRLKAADGNRYSLVHVKSRSVYVGRRYRRGQVIGVIAGNTPRNRCARSTGPHLHMSFPRQNFRLGRYWFSRSYIPKRLKP</sequence>
<dbReference type="Pfam" id="PF01551">
    <property type="entry name" value="Peptidase_M23"/>
    <property type="match status" value="1"/>
</dbReference>
<evidence type="ECO:0000313" key="4">
    <source>
        <dbReference type="EMBL" id="BAY87591.1"/>
    </source>
</evidence>
<evidence type="ECO:0000256" key="2">
    <source>
        <dbReference type="SAM" id="SignalP"/>
    </source>
</evidence>
<reference evidence="4 5" key="1">
    <citation type="submission" date="2017-06" db="EMBL/GenBank/DDBJ databases">
        <title>Genome sequencing of cyanobaciteial culture collection at National Institute for Environmental Studies (NIES).</title>
        <authorList>
            <person name="Hirose Y."/>
            <person name="Shimura Y."/>
            <person name="Fujisawa T."/>
            <person name="Nakamura Y."/>
            <person name="Kawachi M."/>
        </authorList>
    </citation>
    <scope>NUCLEOTIDE SEQUENCE [LARGE SCALE GENOMIC DNA]</scope>
    <source>
        <strain evidence="4 5">NIES-267</strain>
    </source>
</reference>
<evidence type="ECO:0000259" key="3">
    <source>
        <dbReference type="Pfam" id="PF01551"/>
    </source>
</evidence>
<dbReference type="InterPro" id="IPR011055">
    <property type="entry name" value="Dup_hybrid_motif"/>
</dbReference>